<accession>G3Q3D0</accession>
<dbReference type="Bgee" id="ENSGACG00000018443">
    <property type="expression patterns" value="Expressed in head kidney and 11 other cell types or tissues"/>
</dbReference>
<evidence type="ECO:0000313" key="2">
    <source>
        <dbReference type="Ensembl" id="ENSGACP00000024382.1"/>
    </source>
</evidence>
<evidence type="ECO:0000256" key="1">
    <source>
        <dbReference type="SAM" id="Phobius"/>
    </source>
</evidence>
<dbReference type="Ensembl" id="ENSGACT00000024431.1">
    <property type="protein sequence ID" value="ENSGACP00000024382.1"/>
    <property type="gene ID" value="ENSGACG00000018443.1"/>
</dbReference>
<reference evidence="2" key="2">
    <citation type="submission" date="2024-04" db="UniProtKB">
        <authorList>
            <consortium name="Ensembl"/>
        </authorList>
    </citation>
    <scope>IDENTIFICATION</scope>
</reference>
<organism evidence="2">
    <name type="scientific">Gasterosteus aculeatus</name>
    <name type="common">Three-spined stickleback</name>
    <dbReference type="NCBI Taxonomy" id="69293"/>
    <lineage>
        <taxon>Eukaryota</taxon>
        <taxon>Metazoa</taxon>
        <taxon>Chordata</taxon>
        <taxon>Craniata</taxon>
        <taxon>Vertebrata</taxon>
        <taxon>Euteleostomi</taxon>
        <taxon>Actinopterygii</taxon>
        <taxon>Neopterygii</taxon>
        <taxon>Teleostei</taxon>
        <taxon>Neoteleostei</taxon>
        <taxon>Acanthomorphata</taxon>
        <taxon>Eupercaria</taxon>
        <taxon>Perciformes</taxon>
        <taxon>Cottioidei</taxon>
        <taxon>Gasterosteales</taxon>
        <taxon>Gasterosteidae</taxon>
        <taxon>Gasterosteus</taxon>
    </lineage>
</organism>
<protein>
    <submittedName>
        <fullName evidence="2">Uncharacterized protein</fullName>
    </submittedName>
</protein>
<reference evidence="2" key="1">
    <citation type="submission" date="2006-01" db="EMBL/GenBank/DDBJ databases">
        <authorList>
            <person name="Lindblad-Toh K."/>
            <person name="Mauceli E."/>
            <person name="Grabherr M."/>
            <person name="Chang J.L."/>
            <person name="Lander E.S."/>
        </authorList>
    </citation>
    <scope>NUCLEOTIDE SEQUENCE [LARGE SCALE GENOMIC DNA]</scope>
</reference>
<keyword evidence="1" id="KW-0472">Membrane</keyword>
<sequence>MLCYSDIFVNTCFILYFALSAAMCYFIRSMQTLALCNIVSSTWIKTHREIIKYTF</sequence>
<feature type="transmembrane region" description="Helical" evidence="1">
    <location>
        <begin position="7"/>
        <end position="27"/>
    </location>
</feature>
<name>G3Q3D0_GASAC</name>
<keyword evidence="1" id="KW-1133">Transmembrane helix</keyword>
<proteinExistence type="predicted"/>
<dbReference type="AlphaFoldDB" id="G3Q3D0"/>
<dbReference type="InParanoid" id="G3Q3D0"/>
<keyword evidence="1" id="KW-0812">Transmembrane</keyword>